<feature type="region of interest" description="Disordered" evidence="6">
    <location>
        <begin position="1"/>
        <end position="23"/>
    </location>
</feature>
<keyword evidence="2" id="KW-0813">Transport</keyword>
<dbReference type="RefSeq" id="XP_022239251.1">
    <property type="nucleotide sequence ID" value="XM_022383543.1"/>
</dbReference>
<feature type="transmembrane region" description="Helical" evidence="7">
    <location>
        <begin position="320"/>
        <end position="340"/>
    </location>
</feature>
<evidence type="ECO:0000313" key="13">
    <source>
        <dbReference type="RefSeq" id="XP_022239250.1"/>
    </source>
</evidence>
<dbReference type="RefSeq" id="XP_022239250.1">
    <property type="nucleotide sequence ID" value="XM_022383542.1"/>
</dbReference>
<dbReference type="RefSeq" id="XP_022239249.1">
    <property type="nucleotide sequence ID" value="XM_022383541.1"/>
</dbReference>
<evidence type="ECO:0000313" key="10">
    <source>
        <dbReference type="RefSeq" id="XP_022239247.1"/>
    </source>
</evidence>
<dbReference type="RefSeq" id="XP_022239247.1">
    <property type="nucleotide sequence ID" value="XM_022383539.1"/>
</dbReference>
<proteinExistence type="predicted"/>
<keyword evidence="9" id="KW-1185">Reference proteome</keyword>
<evidence type="ECO:0000256" key="5">
    <source>
        <dbReference type="ARBA" id="ARBA00023136"/>
    </source>
</evidence>
<organism evidence="9 10">
    <name type="scientific">Limulus polyphemus</name>
    <name type="common">Atlantic horseshoe crab</name>
    <dbReference type="NCBI Taxonomy" id="6850"/>
    <lineage>
        <taxon>Eukaryota</taxon>
        <taxon>Metazoa</taxon>
        <taxon>Ecdysozoa</taxon>
        <taxon>Arthropoda</taxon>
        <taxon>Chelicerata</taxon>
        <taxon>Merostomata</taxon>
        <taxon>Xiphosura</taxon>
        <taxon>Limulidae</taxon>
        <taxon>Limulus</taxon>
    </lineage>
</organism>
<feature type="transmembrane region" description="Helical" evidence="7">
    <location>
        <begin position="290"/>
        <end position="314"/>
    </location>
</feature>
<accession>A0ABM1S6J2</accession>
<evidence type="ECO:0000313" key="9">
    <source>
        <dbReference type="Proteomes" id="UP000694941"/>
    </source>
</evidence>
<evidence type="ECO:0000256" key="3">
    <source>
        <dbReference type="ARBA" id="ARBA00022692"/>
    </source>
</evidence>
<sequence length="595" mass="64459">MSVNCGNSVSSVSDGEGGENHSSADNSLCDMYFSDTEVLVARAAQQDDISNYDLDQGDFQSAFRRESCPDISTVESPLQGEDFPDNSHSAMSTVEQGLAKDHYHVVFKEGQFTNPARTRKIRRIRRGRLRERNLKWPLTPRSRSFERKQPVSSSRKQKLILFCLCLVNFTSFLSMSIIAPFFPQEASAKGMREAVSGFVFSVYALVIMVTSPVIAKALPIVGVKFTFLTGVFFSGVSNILFGLLVLVESNIVFQVFCFVVRSFEALGAAAFTTASYTIILEMFPDDVGTVFGFTETFVGVGLCLGPVIGGGLYSLGGYGLPFYILGSLVIVNIPVCWYVMGDLPGSNKTIKSESYKNLLTIPSVIAVCVVIIVSSQSQGFLDPTLEPHVRQFGIKADMVGVLFLVMSAAFSLFAPFVGWLSGKMDNKYPVMVIGLVLMTGALLFMGPSPFLPLKSTLWLSIVSIVLLGVSSALAYVPTFECLLQAAVNGGLEDDMGTYSVVCGLWGTMYSLGEFMGPSLGGVLSDLLDFPLAASVMGVCSGITAIIATLPWIFCKDNSTQLVVVEPDSSISEIMTEEENTLLQVPEDQSKNYGSI</sequence>
<dbReference type="Gene3D" id="1.20.1250.20">
    <property type="entry name" value="MFS general substrate transporter like domains"/>
    <property type="match status" value="2"/>
</dbReference>
<feature type="transmembrane region" description="Helical" evidence="7">
    <location>
        <begin position="531"/>
        <end position="553"/>
    </location>
</feature>
<dbReference type="InterPro" id="IPR036259">
    <property type="entry name" value="MFS_trans_sf"/>
</dbReference>
<dbReference type="Proteomes" id="UP000694941">
    <property type="component" value="Unplaced"/>
</dbReference>
<comment type="subcellular location">
    <subcellularLocation>
        <location evidence="1">Membrane</location>
        <topology evidence="1">Multi-pass membrane protein</topology>
    </subcellularLocation>
</comment>
<feature type="transmembrane region" description="Helical" evidence="7">
    <location>
        <begin position="428"/>
        <end position="445"/>
    </location>
</feature>
<feature type="transmembrane region" description="Helical" evidence="7">
    <location>
        <begin position="495"/>
        <end position="511"/>
    </location>
</feature>
<evidence type="ECO:0000256" key="6">
    <source>
        <dbReference type="SAM" id="MobiDB-lite"/>
    </source>
</evidence>
<dbReference type="InterPro" id="IPR050930">
    <property type="entry name" value="MFS_Vesicular_Transporter"/>
</dbReference>
<name>A0ABM1S6J2_LIMPO</name>
<dbReference type="RefSeq" id="XP_022239254.1">
    <property type="nucleotide sequence ID" value="XM_022383546.1"/>
</dbReference>
<dbReference type="GeneID" id="106457554"/>
<dbReference type="PROSITE" id="PS50850">
    <property type="entry name" value="MFS"/>
    <property type="match status" value="1"/>
</dbReference>
<evidence type="ECO:0000313" key="12">
    <source>
        <dbReference type="RefSeq" id="XP_022239249.1"/>
    </source>
</evidence>
<feature type="compositionally biased region" description="Low complexity" evidence="6">
    <location>
        <begin position="1"/>
        <end position="14"/>
    </location>
</feature>
<keyword evidence="3 7" id="KW-0812">Transmembrane</keyword>
<dbReference type="InterPro" id="IPR011701">
    <property type="entry name" value="MFS"/>
</dbReference>
<dbReference type="SUPFAM" id="SSF103473">
    <property type="entry name" value="MFS general substrate transporter"/>
    <property type="match status" value="1"/>
</dbReference>
<dbReference type="PANTHER" id="PTHR23506:SF28">
    <property type="entry name" value="MFS-TYPE TRANSPORTER SLC18B1-LIKE PROTEIN"/>
    <property type="match status" value="1"/>
</dbReference>
<evidence type="ECO:0000259" key="8">
    <source>
        <dbReference type="PROSITE" id="PS50850"/>
    </source>
</evidence>
<feature type="transmembrane region" description="Helical" evidence="7">
    <location>
        <begin position="401"/>
        <end position="421"/>
    </location>
</feature>
<dbReference type="PANTHER" id="PTHR23506">
    <property type="entry name" value="GH10249P"/>
    <property type="match status" value="1"/>
</dbReference>
<feature type="transmembrane region" description="Helical" evidence="7">
    <location>
        <begin position="159"/>
        <end position="182"/>
    </location>
</feature>
<evidence type="ECO:0000313" key="15">
    <source>
        <dbReference type="RefSeq" id="XP_022239253.1"/>
    </source>
</evidence>
<evidence type="ECO:0000313" key="11">
    <source>
        <dbReference type="RefSeq" id="XP_022239248.1"/>
    </source>
</evidence>
<reference evidence="10 11" key="1">
    <citation type="submission" date="2025-05" db="UniProtKB">
        <authorList>
            <consortium name="RefSeq"/>
        </authorList>
    </citation>
    <scope>IDENTIFICATION</scope>
    <source>
        <tissue evidence="10 11">Muscle</tissue>
    </source>
</reference>
<evidence type="ECO:0000256" key="2">
    <source>
        <dbReference type="ARBA" id="ARBA00022448"/>
    </source>
</evidence>
<keyword evidence="5 7" id="KW-0472">Membrane</keyword>
<evidence type="ECO:0000256" key="1">
    <source>
        <dbReference type="ARBA" id="ARBA00004141"/>
    </source>
</evidence>
<evidence type="ECO:0000313" key="14">
    <source>
        <dbReference type="RefSeq" id="XP_022239251.1"/>
    </source>
</evidence>
<gene>
    <name evidence="10 11 12 13 14 15 16" type="primary">LOC106457554</name>
</gene>
<feature type="transmembrane region" description="Helical" evidence="7">
    <location>
        <begin position="457"/>
        <end position="483"/>
    </location>
</feature>
<evidence type="ECO:0000256" key="7">
    <source>
        <dbReference type="SAM" id="Phobius"/>
    </source>
</evidence>
<evidence type="ECO:0000313" key="16">
    <source>
        <dbReference type="RefSeq" id="XP_022239254.1"/>
    </source>
</evidence>
<feature type="domain" description="Major facilitator superfamily (MFS) profile" evidence="8">
    <location>
        <begin position="160"/>
        <end position="558"/>
    </location>
</feature>
<evidence type="ECO:0000256" key="4">
    <source>
        <dbReference type="ARBA" id="ARBA00022989"/>
    </source>
</evidence>
<protein>
    <submittedName>
        <fullName evidence="10 11">MFS-type transporter SLC18B1-like isoform X1</fullName>
    </submittedName>
</protein>
<feature type="transmembrane region" description="Helical" evidence="7">
    <location>
        <begin position="227"/>
        <end position="247"/>
    </location>
</feature>
<keyword evidence="4 7" id="KW-1133">Transmembrane helix</keyword>
<feature type="transmembrane region" description="Helical" evidence="7">
    <location>
        <begin position="361"/>
        <end position="381"/>
    </location>
</feature>
<dbReference type="Pfam" id="PF07690">
    <property type="entry name" value="MFS_1"/>
    <property type="match status" value="2"/>
</dbReference>
<dbReference type="RefSeq" id="XP_022239253.1">
    <property type="nucleotide sequence ID" value="XM_022383545.1"/>
</dbReference>
<dbReference type="RefSeq" id="XP_022239248.1">
    <property type="nucleotide sequence ID" value="XM_022383540.1"/>
</dbReference>
<dbReference type="InterPro" id="IPR020846">
    <property type="entry name" value="MFS_dom"/>
</dbReference>
<feature type="transmembrane region" description="Helical" evidence="7">
    <location>
        <begin position="253"/>
        <end position="278"/>
    </location>
</feature>
<feature type="transmembrane region" description="Helical" evidence="7">
    <location>
        <begin position="194"/>
        <end position="215"/>
    </location>
</feature>